<feature type="domain" description="SET" evidence="11">
    <location>
        <begin position="185"/>
        <end position="473"/>
    </location>
</feature>
<dbReference type="GO" id="GO:0008270">
    <property type="term" value="F:zinc ion binding"/>
    <property type="evidence" value="ECO:0007669"/>
    <property type="project" value="UniProtKB-KW"/>
</dbReference>
<dbReference type="Gene3D" id="1.25.40.10">
    <property type="entry name" value="Tetratricopeptide repeat domain"/>
    <property type="match status" value="1"/>
</dbReference>
<dbReference type="InterPro" id="IPR001214">
    <property type="entry name" value="SET_dom"/>
</dbReference>
<dbReference type="InterPro" id="IPR002893">
    <property type="entry name" value="Znf_MYND"/>
</dbReference>
<dbReference type="GeneID" id="113515996"/>
<dbReference type="Pfam" id="PF00856">
    <property type="entry name" value="SET"/>
    <property type="match status" value="1"/>
</dbReference>
<dbReference type="GO" id="GO:0008757">
    <property type="term" value="F:S-adenosylmethionine-dependent methyltransferase activity"/>
    <property type="evidence" value="ECO:0007669"/>
    <property type="project" value="UniProtKB-ARBA"/>
</dbReference>
<evidence type="ECO:0000259" key="11">
    <source>
        <dbReference type="PROSITE" id="PS50280"/>
    </source>
</evidence>
<dbReference type="CDD" id="cd10536">
    <property type="entry name" value="SET_SMYD4"/>
    <property type="match status" value="1"/>
</dbReference>
<dbReference type="PROSITE" id="PS50280">
    <property type="entry name" value="SET"/>
    <property type="match status" value="1"/>
</dbReference>
<keyword evidence="4" id="KW-0479">Metal-binding</keyword>
<dbReference type="Gene3D" id="1.10.220.160">
    <property type="match status" value="1"/>
</dbReference>
<organism evidence="13 14">
    <name type="scientific">Galleria mellonella</name>
    <name type="common">Greater wax moth</name>
    <dbReference type="NCBI Taxonomy" id="7137"/>
    <lineage>
        <taxon>Eukaryota</taxon>
        <taxon>Metazoa</taxon>
        <taxon>Ecdysozoa</taxon>
        <taxon>Arthropoda</taxon>
        <taxon>Hexapoda</taxon>
        <taxon>Insecta</taxon>
        <taxon>Pterygota</taxon>
        <taxon>Neoptera</taxon>
        <taxon>Endopterygota</taxon>
        <taxon>Lepidoptera</taxon>
        <taxon>Glossata</taxon>
        <taxon>Ditrysia</taxon>
        <taxon>Pyraloidea</taxon>
        <taxon>Pyralidae</taxon>
        <taxon>Galleriinae</taxon>
        <taxon>Galleria</taxon>
    </lineage>
</organism>
<gene>
    <name evidence="14" type="primary">LOC113515996</name>
</gene>
<evidence type="ECO:0000256" key="9">
    <source>
        <dbReference type="ARBA" id="ARBA00093680"/>
    </source>
</evidence>
<dbReference type="RefSeq" id="XP_026756125.2">
    <property type="nucleotide sequence ID" value="XM_026900324.3"/>
</dbReference>
<dbReference type="InterPro" id="IPR011990">
    <property type="entry name" value="TPR-like_helical_dom_sf"/>
</dbReference>
<evidence type="ECO:0000256" key="6">
    <source>
        <dbReference type="ARBA" id="ARBA00022833"/>
    </source>
</evidence>
<proteinExistence type="predicted"/>
<dbReference type="InterPro" id="IPR046341">
    <property type="entry name" value="SET_dom_sf"/>
</dbReference>
<sequence length="608" mass="69629">MSIDSCYESVIAKLTADNRIKEISQKLLSFTQNDERVLYVYGILGSLDAFPDLISVSKSEDVSLHYRLLGNQHYGRKENYTALQYYNLSLLYAPIGSVCYSVALSNRSAVFLSLRKYDECLKDVEKVFKCEFPANLNNKLIKRKETCLNNLVNKNEQNGHKENPEIKKILSLEGPKDPRYVCASAKLEVVYNEKMGRHVVAKEDIKVGEVLVEEEPYLVILLSSQYLVCCNYCLSRSMNLLPCHKCCYVLYCSEACRENAWKEYHKIECSLMPMLLHMEFTKLEWLALRTVIKARNEHKNWTDLFKTIEEAENSNLEYKGHVKVNDKWVYDSKNYVSIHTLSSNIDKRSISDIFQKSVTAAVFLDMLFKYTNFLDSEDIDVKVKAKQCVAGNLLHHIMTVPINMHGIESTKQSANGNYVDEINIASGAYAYHSLLNHSCSPNVVRINKLGSTLMSLIALRPIKKGMQIFDNYGSHHALQDYVTRQRSLKFQYKFTCCCEACVDRWPLYFQMDSGLNLPLKVIKKKKELLSSDVIEKLQRGDINTAIKLYKPLCELAESLEPYAPCTELADCQETLKQCLQIFTGLVPYDLSISVEWGAKPPTQYQLKA</sequence>
<dbReference type="SUPFAM" id="SSF82199">
    <property type="entry name" value="SET domain"/>
    <property type="match status" value="1"/>
</dbReference>
<keyword evidence="3" id="KW-0949">S-adenosyl-L-methionine</keyword>
<keyword evidence="5 10" id="KW-0863">Zinc-finger</keyword>
<feature type="domain" description="MYND-type" evidence="12">
    <location>
        <begin position="230"/>
        <end position="269"/>
    </location>
</feature>
<comment type="function">
    <text evidence="7">Protein-lysine N-methyltransferase. Monomethylates PRMT5, modulating its transcriptional activity. May also act as a histone methyltransferase. Plays a critical role in cardiac development. Acts as a key epigenetic regulator of gene expression during cardiac development via its dual activities as a methyltransferase and negative regulator of HDAC1.</text>
</comment>
<evidence type="ECO:0000256" key="7">
    <source>
        <dbReference type="ARBA" id="ARBA00093423"/>
    </source>
</evidence>
<dbReference type="GO" id="GO:0005737">
    <property type="term" value="C:cytoplasm"/>
    <property type="evidence" value="ECO:0007669"/>
    <property type="project" value="TreeGrafter"/>
</dbReference>
<evidence type="ECO:0000259" key="12">
    <source>
        <dbReference type="PROSITE" id="PS50865"/>
    </source>
</evidence>
<dbReference type="PANTHER" id="PTHR46165">
    <property type="entry name" value="SET AND MYND DOMAIN-CONTAINING PROTEIN 4"/>
    <property type="match status" value="1"/>
</dbReference>
<dbReference type="PANTHER" id="PTHR46165:SF6">
    <property type="entry name" value="SET AND MYND DOMAIN-CONTAINING PROTEIN 4-LIKE PROTEIN"/>
    <property type="match status" value="1"/>
</dbReference>
<dbReference type="Proteomes" id="UP001652740">
    <property type="component" value="Unplaced"/>
</dbReference>
<dbReference type="PROSITE" id="PS50865">
    <property type="entry name" value="ZF_MYND_2"/>
    <property type="match status" value="1"/>
</dbReference>
<keyword evidence="2" id="KW-0808">Transferase</keyword>
<accession>A0A6J1WMC7</accession>
<evidence type="ECO:0000256" key="1">
    <source>
        <dbReference type="ARBA" id="ARBA00022603"/>
    </source>
</evidence>
<dbReference type="InParanoid" id="A0A6J1WMC7"/>
<keyword evidence="1" id="KW-0489">Methyltransferase</keyword>
<reference evidence="14" key="1">
    <citation type="submission" date="2025-08" db="UniProtKB">
        <authorList>
            <consortium name="RefSeq"/>
        </authorList>
    </citation>
    <scope>IDENTIFICATION</scope>
    <source>
        <tissue evidence="14">Whole larvae</tissue>
    </source>
</reference>
<dbReference type="InterPro" id="IPR044421">
    <property type="entry name" value="SMYD4_SET"/>
</dbReference>
<dbReference type="FunCoup" id="A0A6J1WMC7">
    <property type="interactions" value="1192"/>
</dbReference>
<evidence type="ECO:0000313" key="14">
    <source>
        <dbReference type="RefSeq" id="XP_026756125.2"/>
    </source>
</evidence>
<dbReference type="GO" id="GO:0008170">
    <property type="term" value="F:N-methyltransferase activity"/>
    <property type="evidence" value="ECO:0007669"/>
    <property type="project" value="UniProtKB-ARBA"/>
</dbReference>
<dbReference type="InterPro" id="IPR052097">
    <property type="entry name" value="SET-MYND_domain_protein"/>
</dbReference>
<dbReference type="GO" id="GO:0005634">
    <property type="term" value="C:nucleus"/>
    <property type="evidence" value="ECO:0007669"/>
    <property type="project" value="TreeGrafter"/>
</dbReference>
<evidence type="ECO:0000313" key="13">
    <source>
        <dbReference type="Proteomes" id="UP001652740"/>
    </source>
</evidence>
<evidence type="ECO:0000256" key="5">
    <source>
        <dbReference type="ARBA" id="ARBA00022771"/>
    </source>
</evidence>
<name>A0A6J1WMC7_GALME</name>
<dbReference type="GO" id="GO:0042826">
    <property type="term" value="F:histone deacetylase binding"/>
    <property type="evidence" value="ECO:0007669"/>
    <property type="project" value="TreeGrafter"/>
</dbReference>
<dbReference type="KEGG" id="gmw:113515996"/>
<dbReference type="Gene3D" id="6.10.140.2220">
    <property type="match status" value="1"/>
</dbReference>
<keyword evidence="6" id="KW-0862">Zinc</keyword>
<evidence type="ECO:0000256" key="8">
    <source>
        <dbReference type="ARBA" id="ARBA00093635"/>
    </source>
</evidence>
<dbReference type="Gene3D" id="2.170.270.10">
    <property type="entry name" value="SET domain"/>
    <property type="match status" value="1"/>
</dbReference>
<protein>
    <recommendedName>
        <fullName evidence="8">Protein-lysine N-methyltransferase SMYD4</fullName>
    </recommendedName>
    <alternativeName>
        <fullName evidence="9">SET and MYND domain-containing protein 4</fullName>
    </alternativeName>
</protein>
<dbReference type="GO" id="GO:0032259">
    <property type="term" value="P:methylation"/>
    <property type="evidence" value="ECO:0007669"/>
    <property type="project" value="UniProtKB-KW"/>
</dbReference>
<evidence type="ECO:0000256" key="2">
    <source>
        <dbReference type="ARBA" id="ARBA00022679"/>
    </source>
</evidence>
<dbReference type="GO" id="GO:0008276">
    <property type="term" value="F:protein methyltransferase activity"/>
    <property type="evidence" value="ECO:0007669"/>
    <property type="project" value="UniProtKB-ARBA"/>
</dbReference>
<dbReference type="SMART" id="SM00317">
    <property type="entry name" value="SET"/>
    <property type="match status" value="1"/>
</dbReference>
<evidence type="ECO:0000256" key="4">
    <source>
        <dbReference type="ARBA" id="ARBA00022723"/>
    </source>
</evidence>
<keyword evidence="13" id="KW-1185">Reference proteome</keyword>
<dbReference type="SUPFAM" id="SSF48452">
    <property type="entry name" value="TPR-like"/>
    <property type="match status" value="1"/>
</dbReference>
<evidence type="ECO:0000256" key="3">
    <source>
        <dbReference type="ARBA" id="ARBA00022691"/>
    </source>
</evidence>
<dbReference type="Pfam" id="PF01753">
    <property type="entry name" value="zf-MYND"/>
    <property type="match status" value="1"/>
</dbReference>
<evidence type="ECO:0000256" key="10">
    <source>
        <dbReference type="PROSITE-ProRule" id="PRU00134"/>
    </source>
</evidence>
<dbReference type="AlphaFoldDB" id="A0A6J1WMC7"/>